<dbReference type="EMBL" id="CAJNNW010033665">
    <property type="protein sequence ID" value="CAE8719868.1"/>
    <property type="molecule type" value="Genomic_DNA"/>
</dbReference>
<proteinExistence type="predicted"/>
<evidence type="ECO:0000313" key="1">
    <source>
        <dbReference type="EMBL" id="CAE8719868.1"/>
    </source>
</evidence>
<feature type="non-terminal residue" evidence="1">
    <location>
        <position position="168"/>
    </location>
</feature>
<organism evidence="1 2">
    <name type="scientific">Polarella glacialis</name>
    <name type="common">Dinoflagellate</name>
    <dbReference type="NCBI Taxonomy" id="89957"/>
    <lineage>
        <taxon>Eukaryota</taxon>
        <taxon>Sar</taxon>
        <taxon>Alveolata</taxon>
        <taxon>Dinophyceae</taxon>
        <taxon>Suessiales</taxon>
        <taxon>Suessiaceae</taxon>
        <taxon>Polarella</taxon>
    </lineage>
</organism>
<accession>A0A813L7Z0</accession>
<dbReference type="Proteomes" id="UP000626109">
    <property type="component" value="Unassembled WGS sequence"/>
</dbReference>
<dbReference type="AlphaFoldDB" id="A0A813L7Z0"/>
<reference evidence="1" key="1">
    <citation type="submission" date="2021-02" db="EMBL/GenBank/DDBJ databases">
        <authorList>
            <person name="Dougan E. K."/>
            <person name="Rhodes N."/>
            <person name="Thang M."/>
            <person name="Chan C."/>
        </authorList>
    </citation>
    <scope>NUCLEOTIDE SEQUENCE</scope>
</reference>
<protein>
    <submittedName>
        <fullName evidence="1">Uncharacterized protein</fullName>
    </submittedName>
</protein>
<sequence length="168" mass="18335">DCSKELPRTNAAGLLSYPFPGADELEEGKYVFAGLDTSFAATLDFLGPDDLGMAFEKFDDDLLLVRSVKGSGAVARWNSFCPEGQKIACLDRIAAVNGVSGMPLDLLSMMHDELLKSAQVTIQRPVMKNIDIKRKEKGESLGIDLGLNPKSNYLRARASKHHLLCFMG</sequence>
<gene>
    <name evidence="1" type="ORF">PGLA2088_LOCUS40939</name>
</gene>
<evidence type="ECO:0000313" key="2">
    <source>
        <dbReference type="Proteomes" id="UP000626109"/>
    </source>
</evidence>
<name>A0A813L7Z0_POLGL</name>
<comment type="caution">
    <text evidence="1">The sequence shown here is derived from an EMBL/GenBank/DDBJ whole genome shotgun (WGS) entry which is preliminary data.</text>
</comment>